<evidence type="ECO:0000313" key="15">
    <source>
        <dbReference type="Proteomes" id="UP000198559"/>
    </source>
</evidence>
<comment type="subcellular location">
    <subcellularLocation>
        <location evidence="3">Cytoplasm</location>
    </subcellularLocation>
</comment>
<evidence type="ECO:0000256" key="5">
    <source>
        <dbReference type="ARBA" id="ARBA00011901"/>
    </source>
</evidence>
<keyword evidence="9" id="KW-0862">Zinc</keyword>
<name>A0A1H6JXA2_9GAMM</name>
<reference evidence="15" key="1">
    <citation type="submission" date="2016-06" db="EMBL/GenBank/DDBJ databases">
        <authorList>
            <person name="Petersen J."/>
            <person name="Sayavedra L."/>
        </authorList>
    </citation>
    <scope>NUCLEOTIDE SEQUENCE [LARGE SCALE GENOMIC DNA]</scope>
    <source>
        <strain evidence="15">BazSymB</strain>
    </source>
</reference>
<dbReference type="NCBIfam" id="NF008758">
    <property type="entry name" value="PRK11789.1"/>
    <property type="match status" value="1"/>
</dbReference>
<dbReference type="EMBL" id="CVUD02000059">
    <property type="protein sequence ID" value="SEH63931.1"/>
    <property type="molecule type" value="Genomic_DNA"/>
</dbReference>
<organism evidence="14 15">
    <name type="scientific">Bathymodiolus azoricus thioautotrophic gill symbiont</name>
    <dbReference type="NCBI Taxonomy" id="235205"/>
    <lineage>
        <taxon>Bacteria</taxon>
        <taxon>Pseudomonadati</taxon>
        <taxon>Pseudomonadota</taxon>
        <taxon>Gammaproteobacteria</taxon>
        <taxon>sulfur-oxidizing symbionts</taxon>
    </lineage>
</organism>
<evidence type="ECO:0000256" key="8">
    <source>
        <dbReference type="ARBA" id="ARBA00022801"/>
    </source>
</evidence>
<dbReference type="RefSeq" id="WP_202775720.1">
    <property type="nucleotide sequence ID" value="NZ_CAESAP020000127.1"/>
</dbReference>
<evidence type="ECO:0000256" key="6">
    <source>
        <dbReference type="ARBA" id="ARBA00022490"/>
    </source>
</evidence>
<evidence type="ECO:0000256" key="7">
    <source>
        <dbReference type="ARBA" id="ARBA00022723"/>
    </source>
</evidence>
<dbReference type="EC" id="3.5.1.28" evidence="5"/>
<dbReference type="AlphaFoldDB" id="A0A1H6JXA2"/>
<dbReference type="GO" id="GO:0009254">
    <property type="term" value="P:peptidoglycan turnover"/>
    <property type="evidence" value="ECO:0007669"/>
    <property type="project" value="TreeGrafter"/>
</dbReference>
<dbReference type="GO" id="GO:0009253">
    <property type="term" value="P:peptidoglycan catabolic process"/>
    <property type="evidence" value="ECO:0007669"/>
    <property type="project" value="InterPro"/>
</dbReference>
<evidence type="ECO:0000313" key="14">
    <source>
        <dbReference type="EMBL" id="SEH63931.1"/>
    </source>
</evidence>
<dbReference type="InterPro" id="IPR036505">
    <property type="entry name" value="Amidase/PGRP_sf"/>
</dbReference>
<evidence type="ECO:0000256" key="2">
    <source>
        <dbReference type="ARBA" id="ARBA00001947"/>
    </source>
</evidence>
<dbReference type="GO" id="GO:0046872">
    <property type="term" value="F:metal ion binding"/>
    <property type="evidence" value="ECO:0007669"/>
    <property type="project" value="UniProtKB-KW"/>
</dbReference>
<keyword evidence="8" id="KW-0378">Hydrolase</keyword>
<evidence type="ECO:0000256" key="3">
    <source>
        <dbReference type="ARBA" id="ARBA00004496"/>
    </source>
</evidence>
<dbReference type="Pfam" id="PF01510">
    <property type="entry name" value="Amidase_2"/>
    <property type="match status" value="1"/>
</dbReference>
<dbReference type="CDD" id="cd06583">
    <property type="entry name" value="PGRP"/>
    <property type="match status" value="1"/>
</dbReference>
<dbReference type="SMART" id="SM00644">
    <property type="entry name" value="Ami_2"/>
    <property type="match status" value="1"/>
</dbReference>
<evidence type="ECO:0000256" key="10">
    <source>
        <dbReference type="ARBA" id="ARBA00023316"/>
    </source>
</evidence>
<evidence type="ECO:0000259" key="13">
    <source>
        <dbReference type="SMART" id="SM00644"/>
    </source>
</evidence>
<keyword evidence="7" id="KW-0479">Metal-binding</keyword>
<dbReference type="SUPFAM" id="SSF55846">
    <property type="entry name" value="N-acetylmuramoyl-L-alanine amidase-like"/>
    <property type="match status" value="1"/>
</dbReference>
<keyword evidence="10" id="KW-0961">Cell wall biogenesis/degradation</keyword>
<evidence type="ECO:0000256" key="9">
    <source>
        <dbReference type="ARBA" id="ARBA00022833"/>
    </source>
</evidence>
<comment type="similarity">
    <text evidence="4">Belongs to the N-acetylmuramoyl-L-alanine amidase 2 family.</text>
</comment>
<dbReference type="PANTHER" id="PTHR30417">
    <property type="entry name" value="N-ACETYLMURAMOYL-L-ALANINE AMIDASE AMID"/>
    <property type="match status" value="1"/>
</dbReference>
<evidence type="ECO:0000256" key="1">
    <source>
        <dbReference type="ARBA" id="ARBA00001561"/>
    </source>
</evidence>
<dbReference type="InterPro" id="IPR051206">
    <property type="entry name" value="NAMLAA_amidase_2"/>
</dbReference>
<protein>
    <recommendedName>
        <fullName evidence="11">1,6-anhydro-N-acetylmuramyl-L-alanine amidase AmpD</fullName>
        <ecNumber evidence="5">3.5.1.28</ecNumber>
    </recommendedName>
    <alternativeName>
        <fullName evidence="12">N-acetylmuramoyl-L-alanine amidase</fullName>
    </alternativeName>
</protein>
<dbReference type="GO" id="GO:0005737">
    <property type="term" value="C:cytoplasm"/>
    <property type="evidence" value="ECO:0007669"/>
    <property type="project" value="UniProtKB-SubCell"/>
</dbReference>
<dbReference type="STRING" id="235205.BAZSYMB_SCAFFOLD00025_9"/>
<dbReference type="Proteomes" id="UP000198559">
    <property type="component" value="Unassembled WGS sequence"/>
</dbReference>
<evidence type="ECO:0000256" key="4">
    <source>
        <dbReference type="ARBA" id="ARBA00007553"/>
    </source>
</evidence>
<comment type="cofactor">
    <cofactor evidence="2">
        <name>Zn(2+)</name>
        <dbReference type="ChEBI" id="CHEBI:29105"/>
    </cofactor>
</comment>
<dbReference type="InterPro" id="IPR002502">
    <property type="entry name" value="Amidase_domain"/>
</dbReference>
<evidence type="ECO:0000256" key="11">
    <source>
        <dbReference type="ARBA" id="ARBA00039257"/>
    </source>
</evidence>
<comment type="catalytic activity">
    <reaction evidence="1">
        <text>Hydrolyzes the link between N-acetylmuramoyl residues and L-amino acid residues in certain cell-wall glycopeptides.</text>
        <dbReference type="EC" id="3.5.1.28"/>
    </reaction>
</comment>
<dbReference type="GO" id="GO:0008745">
    <property type="term" value="F:N-acetylmuramoyl-L-alanine amidase activity"/>
    <property type="evidence" value="ECO:0007669"/>
    <property type="project" value="UniProtKB-EC"/>
</dbReference>
<dbReference type="Gene3D" id="3.40.80.10">
    <property type="entry name" value="Peptidoglycan recognition protein-like"/>
    <property type="match status" value="1"/>
</dbReference>
<keyword evidence="6" id="KW-0963">Cytoplasm</keyword>
<evidence type="ECO:0000256" key="12">
    <source>
        <dbReference type="ARBA" id="ARBA00042615"/>
    </source>
</evidence>
<accession>A0A1H6JXA2</accession>
<feature type="domain" description="N-acetylmuramoyl-L-alanine amidase" evidence="13">
    <location>
        <begin position="15"/>
        <end position="162"/>
    </location>
</feature>
<proteinExistence type="inferred from homology"/>
<dbReference type="GO" id="GO:0071555">
    <property type="term" value="P:cell wall organization"/>
    <property type="evidence" value="ECO:0007669"/>
    <property type="project" value="UniProtKB-KW"/>
</dbReference>
<dbReference type="PANTHER" id="PTHR30417:SF4">
    <property type="entry name" value="1,6-ANHYDRO-N-ACETYLMURAMYL-L-ALANINE AMIDASE AMPD"/>
    <property type="match status" value="1"/>
</dbReference>
<gene>
    <name evidence="14" type="ORF">BAZSYMB_SCAFFOLD00025_9</name>
</gene>
<sequence>MIENHLLALAKQVPSPNYNERPNDEVSLVVIHNISLPPKEFGNDYIEQFFTNKLDFGAYPYFQTLIGIEVSTHLFIKRDGEIVQFVPFDKRAWHAGQSNFVERENCNDFSIGIELEGSDNIAYEALQYQVLKTILDQLKSHYPITDVVGHSDIAPGRKTDPGDAFNWSKIK</sequence>